<dbReference type="Gene3D" id="2.60.120.260">
    <property type="entry name" value="Galactose-binding domain-like"/>
    <property type="match status" value="1"/>
</dbReference>
<keyword evidence="3" id="KW-1185">Reference proteome</keyword>
<dbReference type="EMBL" id="BAABCA010000001">
    <property type="protein sequence ID" value="GAA4230324.1"/>
    <property type="molecule type" value="Genomic_DNA"/>
</dbReference>
<dbReference type="GO" id="GO:0016787">
    <property type="term" value="F:hydrolase activity"/>
    <property type="evidence" value="ECO:0007669"/>
    <property type="project" value="UniProtKB-KW"/>
</dbReference>
<dbReference type="RefSeq" id="WP_344785705.1">
    <property type="nucleotide sequence ID" value="NZ_BAABCA010000001.1"/>
</dbReference>
<reference evidence="3" key="1">
    <citation type="journal article" date="2019" name="Int. J. Syst. Evol. Microbiol.">
        <title>The Global Catalogue of Microorganisms (GCM) 10K type strain sequencing project: providing services to taxonomists for standard genome sequencing and annotation.</title>
        <authorList>
            <consortium name="The Broad Institute Genomics Platform"/>
            <consortium name="The Broad Institute Genome Sequencing Center for Infectious Disease"/>
            <person name="Wu L."/>
            <person name="Ma J."/>
        </authorList>
    </citation>
    <scope>NUCLEOTIDE SEQUENCE [LARGE SCALE GENOMIC DNA]</scope>
    <source>
        <strain evidence="3">JCM 17630</strain>
    </source>
</reference>
<dbReference type="InterPro" id="IPR052762">
    <property type="entry name" value="PCW_deacetylase/CE"/>
</dbReference>
<dbReference type="Gene3D" id="3.40.50.1110">
    <property type="entry name" value="SGNH hydrolase"/>
    <property type="match status" value="1"/>
</dbReference>
<dbReference type="PROSITE" id="PS51257">
    <property type="entry name" value="PROKAR_LIPOPROTEIN"/>
    <property type="match status" value="1"/>
</dbReference>
<dbReference type="CDD" id="cd01831">
    <property type="entry name" value="Endoglucanase_E_like"/>
    <property type="match status" value="1"/>
</dbReference>
<evidence type="ECO:0000259" key="1">
    <source>
        <dbReference type="Pfam" id="PF17996"/>
    </source>
</evidence>
<dbReference type="PANTHER" id="PTHR37834">
    <property type="entry name" value="GDSL-LIKE LIPASE/ACYLHYDROLASE DOMAIN PROTEIN (AFU_ORTHOLOGUE AFUA_2G00620)"/>
    <property type="match status" value="1"/>
</dbReference>
<proteinExistence type="predicted"/>
<keyword evidence="2" id="KW-0378">Hydrolase</keyword>
<accession>A0ABP8BY97</accession>
<comment type="caution">
    <text evidence="2">The sequence shown here is derived from an EMBL/GenBank/DDBJ whole genome shotgun (WGS) entry which is preliminary data.</text>
</comment>
<dbReference type="Proteomes" id="UP001501496">
    <property type="component" value="Unassembled WGS sequence"/>
</dbReference>
<dbReference type="InterPro" id="IPR036514">
    <property type="entry name" value="SGNH_hydro_sf"/>
</dbReference>
<sequence>MRFFVKYVFVFLLVVSCKSNLIIDYDSEFIVYQGRIGVNSDKKASEIYWSGSSIKINFTGTEIKVVLEDENGLNYFNVILDGKPIEVLKLDKGKQTYTLAKALVDKKHTIELTKRNEWTYGKTLFYGFKITGKALKKDAEKLIFIEYYGDSITVGHGNEDTVSGQDRNDGDVTNNYMSYAAITARRLNANYSCIARSGIGVTVSWFNMIMPEMYYRLDPSDTSSKWDFSKKQADIVVVNLFQNDSWIVKQPKHEEYIRRFGEETPSETKIIKAYSNFVGKIRAHYPKASIVCLLGNMDITKVNSPWPNYVVQAVKSLNDTNIFTCFVPYKNTKKHPRVNDHKIIADRLTKLIETQVLKK</sequence>
<dbReference type="PANTHER" id="PTHR37834:SF2">
    <property type="entry name" value="ESTERASE, SGNH HYDROLASE-TYPE"/>
    <property type="match status" value="1"/>
</dbReference>
<evidence type="ECO:0000313" key="2">
    <source>
        <dbReference type="EMBL" id="GAA4230324.1"/>
    </source>
</evidence>
<dbReference type="Pfam" id="PF17996">
    <property type="entry name" value="CE2_N"/>
    <property type="match status" value="1"/>
</dbReference>
<protein>
    <submittedName>
        <fullName evidence="2">SGNH/GDSL hydrolase family protein</fullName>
    </submittedName>
</protein>
<name>A0ABP8BY97_9FLAO</name>
<evidence type="ECO:0000313" key="3">
    <source>
        <dbReference type="Proteomes" id="UP001501496"/>
    </source>
</evidence>
<dbReference type="InterPro" id="IPR040794">
    <property type="entry name" value="CE2_N"/>
</dbReference>
<gene>
    <name evidence="2" type="ORF">GCM10022291_00160</name>
</gene>
<feature type="domain" description="Carbohydrate esterase 2 N-terminal" evidence="1">
    <location>
        <begin position="32"/>
        <end position="133"/>
    </location>
</feature>
<dbReference type="InterPro" id="IPR037461">
    <property type="entry name" value="CtCE2-like_dom"/>
</dbReference>
<organism evidence="2 3">
    <name type="scientific">Postechiella marina</name>
    <dbReference type="NCBI Taxonomy" id="943941"/>
    <lineage>
        <taxon>Bacteria</taxon>
        <taxon>Pseudomonadati</taxon>
        <taxon>Bacteroidota</taxon>
        <taxon>Flavobacteriia</taxon>
        <taxon>Flavobacteriales</taxon>
        <taxon>Flavobacteriaceae</taxon>
        <taxon>Postechiella</taxon>
    </lineage>
</organism>
<dbReference type="SUPFAM" id="SSF52266">
    <property type="entry name" value="SGNH hydrolase"/>
    <property type="match status" value="1"/>
</dbReference>